<keyword evidence="5" id="KW-0378">Hydrolase</keyword>
<sequence length="319" mass="34885">MPSSSPSMTKPKPQGFYSSTFWADYLSTQHSRLPKLGDVTENCGSSRRVVRFLGGNPGPMQLQGTNTYLVGTGRSRILIDTGEGHPSWIMNLTGYLDDHDISISHVLLTHWHNDHTGGLDDLLLHDPDIPVHKHMPDLGQHPLRDGQIFTTEGATLRVVLTPGHSADHACFVLEEESVMFTGDAVLGHGYSVADDLGAYTESLRLMRRLGCSGAGYPGHGDVIQNLPRVLDMYIAQRAARERQVCSVLAQAPPSLTVEDVGERLYGELASSSDSFDTAVRPLLDQVLFMLADHGKVGSRLVGIGPGQRRHWFVVQSQTV</sequence>
<keyword evidence="6" id="KW-0862">Zinc</keyword>
<proteinExistence type="inferred from homology"/>
<dbReference type="InterPro" id="IPR036388">
    <property type="entry name" value="WH-like_DNA-bd_sf"/>
</dbReference>
<keyword evidence="9" id="KW-1185">Reference proteome</keyword>
<evidence type="ECO:0000256" key="1">
    <source>
        <dbReference type="ARBA" id="ARBA00001947"/>
    </source>
</evidence>
<evidence type="ECO:0000256" key="4">
    <source>
        <dbReference type="ARBA" id="ARBA00022723"/>
    </source>
</evidence>
<evidence type="ECO:0000313" key="8">
    <source>
        <dbReference type="EMBL" id="KAK4182885.1"/>
    </source>
</evidence>
<dbReference type="Pfam" id="PF00753">
    <property type="entry name" value="Lactamase_B"/>
    <property type="match status" value="1"/>
</dbReference>
<reference evidence="8" key="1">
    <citation type="journal article" date="2023" name="Mol. Phylogenet. Evol.">
        <title>Genome-scale phylogeny and comparative genomics of the fungal order Sordariales.</title>
        <authorList>
            <person name="Hensen N."/>
            <person name="Bonometti L."/>
            <person name="Westerberg I."/>
            <person name="Brannstrom I.O."/>
            <person name="Guillou S."/>
            <person name="Cros-Aarteil S."/>
            <person name="Calhoun S."/>
            <person name="Haridas S."/>
            <person name="Kuo A."/>
            <person name="Mondo S."/>
            <person name="Pangilinan J."/>
            <person name="Riley R."/>
            <person name="LaButti K."/>
            <person name="Andreopoulos B."/>
            <person name="Lipzen A."/>
            <person name="Chen C."/>
            <person name="Yan M."/>
            <person name="Daum C."/>
            <person name="Ng V."/>
            <person name="Clum A."/>
            <person name="Steindorff A."/>
            <person name="Ohm R.A."/>
            <person name="Martin F."/>
            <person name="Silar P."/>
            <person name="Natvig D.O."/>
            <person name="Lalanne C."/>
            <person name="Gautier V."/>
            <person name="Ament-Velasquez S.L."/>
            <person name="Kruys A."/>
            <person name="Hutchinson M.I."/>
            <person name="Powell A.J."/>
            <person name="Barry K."/>
            <person name="Miller A.N."/>
            <person name="Grigoriev I.V."/>
            <person name="Debuchy R."/>
            <person name="Gladieux P."/>
            <person name="Hiltunen Thoren M."/>
            <person name="Johannesson H."/>
        </authorList>
    </citation>
    <scope>NUCLEOTIDE SEQUENCE</scope>
    <source>
        <strain evidence="8">PSN309</strain>
    </source>
</reference>
<dbReference type="SMART" id="SM00849">
    <property type="entry name" value="Lactamase_B"/>
    <property type="match status" value="1"/>
</dbReference>
<organism evidence="8 9">
    <name type="scientific">Podospora australis</name>
    <dbReference type="NCBI Taxonomy" id="1536484"/>
    <lineage>
        <taxon>Eukaryota</taxon>
        <taxon>Fungi</taxon>
        <taxon>Dikarya</taxon>
        <taxon>Ascomycota</taxon>
        <taxon>Pezizomycotina</taxon>
        <taxon>Sordariomycetes</taxon>
        <taxon>Sordariomycetidae</taxon>
        <taxon>Sordariales</taxon>
        <taxon>Podosporaceae</taxon>
        <taxon>Podospora</taxon>
    </lineage>
</organism>
<protein>
    <submittedName>
        <fullName evidence="8">Beta-lactamase-like protein</fullName>
    </submittedName>
</protein>
<dbReference type="PANTHER" id="PTHR23131">
    <property type="entry name" value="ENDORIBONUCLEASE LACTB2"/>
    <property type="match status" value="1"/>
</dbReference>
<keyword evidence="4" id="KW-0479">Metal-binding</keyword>
<comment type="caution">
    <text evidence="8">The sequence shown here is derived from an EMBL/GenBank/DDBJ whole genome shotgun (WGS) entry which is preliminary data.</text>
</comment>
<evidence type="ECO:0000256" key="5">
    <source>
        <dbReference type="ARBA" id="ARBA00022801"/>
    </source>
</evidence>
<dbReference type="GO" id="GO:0016787">
    <property type="term" value="F:hydrolase activity"/>
    <property type="evidence" value="ECO:0007669"/>
    <property type="project" value="UniProtKB-KW"/>
</dbReference>
<dbReference type="InterPro" id="IPR050662">
    <property type="entry name" value="Sec-metab_biosynth-thioest"/>
</dbReference>
<dbReference type="Gene3D" id="3.60.15.10">
    <property type="entry name" value="Ribonuclease Z/Hydroxyacylglutathione hydrolase-like"/>
    <property type="match status" value="1"/>
</dbReference>
<evidence type="ECO:0000313" key="9">
    <source>
        <dbReference type="Proteomes" id="UP001302126"/>
    </source>
</evidence>
<dbReference type="Proteomes" id="UP001302126">
    <property type="component" value="Unassembled WGS sequence"/>
</dbReference>
<accession>A0AAN6WK67</accession>
<dbReference type="InterPro" id="IPR047921">
    <property type="entry name" value="LACTB2-like_MBL-fold"/>
</dbReference>
<gene>
    <name evidence="8" type="ORF">QBC35DRAFT_419971</name>
</gene>
<dbReference type="GO" id="GO:0044550">
    <property type="term" value="P:secondary metabolite biosynthetic process"/>
    <property type="evidence" value="ECO:0007669"/>
    <property type="project" value="TreeGrafter"/>
</dbReference>
<evidence type="ECO:0000259" key="7">
    <source>
        <dbReference type="SMART" id="SM00849"/>
    </source>
</evidence>
<dbReference type="InterPro" id="IPR036866">
    <property type="entry name" value="RibonucZ/Hydroxyglut_hydro"/>
</dbReference>
<dbReference type="CDD" id="cd07722">
    <property type="entry name" value="LACTB2-like_MBL-fold"/>
    <property type="match status" value="1"/>
</dbReference>
<dbReference type="SUPFAM" id="SSF56281">
    <property type="entry name" value="Metallo-hydrolase/oxidoreductase"/>
    <property type="match status" value="1"/>
</dbReference>
<dbReference type="Gene3D" id="1.10.10.10">
    <property type="entry name" value="Winged helix-like DNA-binding domain superfamily/Winged helix DNA-binding domain"/>
    <property type="match status" value="1"/>
</dbReference>
<dbReference type="EMBL" id="MU864600">
    <property type="protein sequence ID" value="KAK4182885.1"/>
    <property type="molecule type" value="Genomic_DNA"/>
</dbReference>
<evidence type="ECO:0000256" key="6">
    <source>
        <dbReference type="ARBA" id="ARBA00022833"/>
    </source>
</evidence>
<comment type="cofactor">
    <cofactor evidence="1">
        <name>Zn(2+)</name>
        <dbReference type="ChEBI" id="CHEBI:29105"/>
    </cofactor>
</comment>
<comment type="similarity">
    <text evidence="3">Belongs to the metallo-beta-lactamase superfamily.</text>
</comment>
<dbReference type="PANTHER" id="PTHR23131:SF2">
    <property type="entry name" value="LACTAMASE-LIKE PROTEIN APTB-RELATED"/>
    <property type="match status" value="1"/>
</dbReference>
<comment type="pathway">
    <text evidence="2">Secondary metabolite biosynthesis.</text>
</comment>
<evidence type="ECO:0000256" key="2">
    <source>
        <dbReference type="ARBA" id="ARBA00005179"/>
    </source>
</evidence>
<dbReference type="AlphaFoldDB" id="A0AAN6WK67"/>
<name>A0AAN6WK67_9PEZI</name>
<evidence type="ECO:0000256" key="3">
    <source>
        <dbReference type="ARBA" id="ARBA00007749"/>
    </source>
</evidence>
<feature type="domain" description="Metallo-beta-lactamase" evidence="7">
    <location>
        <begin position="64"/>
        <end position="219"/>
    </location>
</feature>
<reference evidence="8" key="2">
    <citation type="submission" date="2023-05" db="EMBL/GenBank/DDBJ databases">
        <authorList>
            <consortium name="Lawrence Berkeley National Laboratory"/>
            <person name="Steindorff A."/>
            <person name="Hensen N."/>
            <person name="Bonometti L."/>
            <person name="Westerberg I."/>
            <person name="Brannstrom I.O."/>
            <person name="Guillou S."/>
            <person name="Cros-Aarteil S."/>
            <person name="Calhoun S."/>
            <person name="Haridas S."/>
            <person name="Kuo A."/>
            <person name="Mondo S."/>
            <person name="Pangilinan J."/>
            <person name="Riley R."/>
            <person name="Labutti K."/>
            <person name="Andreopoulos B."/>
            <person name="Lipzen A."/>
            <person name="Chen C."/>
            <person name="Yanf M."/>
            <person name="Daum C."/>
            <person name="Ng V."/>
            <person name="Clum A."/>
            <person name="Ohm R."/>
            <person name="Martin F."/>
            <person name="Silar P."/>
            <person name="Natvig D."/>
            <person name="Lalanne C."/>
            <person name="Gautier V."/>
            <person name="Ament-Velasquez S.L."/>
            <person name="Kruys A."/>
            <person name="Hutchinson M.I."/>
            <person name="Powell A.J."/>
            <person name="Barry K."/>
            <person name="Miller A.N."/>
            <person name="Grigoriev I.V."/>
            <person name="Debuchy R."/>
            <person name="Gladieux P."/>
            <person name="Thoren M.H."/>
            <person name="Johannesson H."/>
        </authorList>
    </citation>
    <scope>NUCLEOTIDE SEQUENCE</scope>
    <source>
        <strain evidence="8">PSN309</strain>
    </source>
</reference>
<dbReference type="InterPro" id="IPR001279">
    <property type="entry name" value="Metallo-B-lactamas"/>
</dbReference>
<dbReference type="FunFam" id="3.60.15.10:FF:000041">
    <property type="entry name" value="Metallo-beta-lactamase domain protein"/>
    <property type="match status" value="1"/>
</dbReference>
<dbReference type="GO" id="GO:0046872">
    <property type="term" value="F:metal ion binding"/>
    <property type="evidence" value="ECO:0007669"/>
    <property type="project" value="UniProtKB-KW"/>
</dbReference>